<dbReference type="Proteomes" id="UP000240800">
    <property type="component" value="Unassembled WGS sequence"/>
</dbReference>
<dbReference type="EMBL" id="PZZW01000006">
    <property type="protein sequence ID" value="PTM77215.1"/>
    <property type="molecule type" value="Genomic_DNA"/>
</dbReference>
<dbReference type="RefSeq" id="WP_108223438.1">
    <property type="nucleotide sequence ID" value="NZ_PZZW01000006.1"/>
</dbReference>
<evidence type="ECO:0000313" key="2">
    <source>
        <dbReference type="Proteomes" id="UP000240800"/>
    </source>
</evidence>
<sequence>MDLSLRMEDSGIGKALAQLSGPDLRRAVSWALNDTAQDVLGHVQERMGQVFDRPTPFTKNAFMVWRSTPQTLEAAVQERPSVGARHYLKVQERGGPRGRTGFETLLDRRLSFAGDIRSVIPADNARLDAYGNWSRGERNQVLSALQAQGDARANTTAGSKQRNRRRASYFVPKAGLTPGVYKRTAGGQLGIVAVLSPKVPVYQQRLGFYEGAEDVARVKLPQHLGRTLGRLAAKRRAA</sequence>
<keyword evidence="2" id="KW-1185">Reference proteome</keyword>
<accession>A0ABX5J4B4</accession>
<organism evidence="1 2">
    <name type="scientific">Cereibacter johrii</name>
    <dbReference type="NCBI Taxonomy" id="445629"/>
    <lineage>
        <taxon>Bacteria</taxon>
        <taxon>Pseudomonadati</taxon>
        <taxon>Pseudomonadota</taxon>
        <taxon>Alphaproteobacteria</taxon>
        <taxon>Rhodobacterales</taxon>
        <taxon>Paracoccaceae</taxon>
        <taxon>Cereibacter</taxon>
    </lineage>
</organism>
<name>A0ABX5J4B4_9RHOB</name>
<evidence type="ECO:0000313" key="1">
    <source>
        <dbReference type="EMBL" id="PTM77215.1"/>
    </source>
</evidence>
<comment type="caution">
    <text evidence="1">The sequence shown here is derived from an EMBL/GenBank/DDBJ whole genome shotgun (WGS) entry which is preliminary data.</text>
</comment>
<protein>
    <submittedName>
        <fullName evidence="1">Uncharacterized protein</fullName>
    </submittedName>
</protein>
<gene>
    <name evidence="1" type="ORF">C8J29_106141</name>
</gene>
<reference evidence="1 2" key="1">
    <citation type="submission" date="2018-04" db="EMBL/GenBank/DDBJ databases">
        <title>Genomic Encyclopedia of Type Strains, Phase III (KMG-III): the genomes of soil and plant-associated and newly described type strains.</title>
        <authorList>
            <person name="Whitman W."/>
        </authorList>
    </citation>
    <scope>NUCLEOTIDE SEQUENCE [LARGE SCALE GENOMIC DNA]</scope>
    <source>
        <strain evidence="1 2">JA192</strain>
    </source>
</reference>
<proteinExistence type="predicted"/>